<dbReference type="SMART" id="SM00137">
    <property type="entry name" value="MAM"/>
    <property type="match status" value="9"/>
</dbReference>
<dbReference type="Pfam" id="PF00629">
    <property type="entry name" value="MAM"/>
    <property type="match status" value="10"/>
</dbReference>
<protein>
    <submittedName>
        <fullName evidence="7">MAM and LDL-receptor class A domain-containing protein 1-like</fullName>
    </submittedName>
</protein>
<feature type="domain" description="MAM" evidence="5">
    <location>
        <begin position="548"/>
        <end position="714"/>
    </location>
</feature>
<feature type="domain" description="MAM" evidence="5">
    <location>
        <begin position="1431"/>
        <end position="1589"/>
    </location>
</feature>
<evidence type="ECO:0000313" key="6">
    <source>
        <dbReference type="Proteomes" id="UP000694845"/>
    </source>
</evidence>
<sequence length="1733" mass="191659">MCNFEGTICDWTQLVTDELDWQAQQGMTRTPWTGPARDHTTGLSTGTYLVLETTGASNGNRAFLASYAIQAVTSTDCKIRFYYHMYGIDIGTLTVYFWDTTNGPLTNIWSMSGEKGDFYERAEIILSHNKPFQVLIEATVGGKYGDIAIDDVSFTPACKAFTGNFPSVPPPTKIPINPTSNPCLPAQFACADGSCIDVLLVCDGNDDCADKSDEANCGNCDFESNQCGWSGITSGLYQWERRQSTDTAKPHAPNTDHTTGTGWYMFVDSTTATFLTTAILQSPLLGNRGSKCEMNFWYHFQGGTDPGSLIVSVYQNSLPDSTTVIKSTSADQWKAGKLQVGPRAANTYTIRFEASPGSSFLDPTQLTNIAIDDITFDKCGVDSDLNCDFESKTICGWKQITADDFDWTVQTGGTASTNTGPQFDHTLGTAKGSYVYIEASVPRQKGDKARLSSGDMAPNTEYCLEFWYHMFGPDIDTLNVLQRTASGVETNMYRKQGTQSNVWHLARDYVTSTETYQILFEGIVGKSWGGDISLDDIKLIPGQCPPSHECEFEQDMCTWMNDQTDDFDWQRGASGSASAGTGPPTDHTLGTSLGYFMYANVLVPASQPTAGKDARLMSAIYQPGGDRCLVFWYQMVGDNVGKLSVYQKEEGDPFANPLWSKTGDQDDHWRVEKATVSSVGVKDFRIFFQATTGSATSGFIALDDIDVLDGACPPDGYCDFEIDTCTWSNYRGAEDDFDWLRNNGGTPSYQTGPSTDHTTGTGRGFYVYLETSSPRVKGEKAWLVSEHIDQTAGRCLSFYYHMFGGTVNALNLYTQTSHTGSSSSPQLAWTKKGNQGNVWRYAKATLSTLDEFWVIFEGVVGTSYTGDIALDDIQLLDGPCPPTQPPPTTPTPPPVYPPDSHDCDFENGFCSWTQLTSPDDQFDWRWQTGSTGSTNTGPVADHTNGDPSGWYIYIEVSGQSQDNIARLSSAYFPAATSTDPDGYCMEFWYHMYGSHVDKLTIYSVSYPDNKESVVWQKMGTFGPQWNQGLIHFQETKQYKVILEGTAGPSYQGDISLDDLKFHKGICPPGELCDFENGFCGYEQDKTDDFDWTLHQGHTPSQGTGPSNDHTYGTSSGHYMYAEMSSPRQPGDIARMDSPKYSKTPGSCLQFWYYNYGTDIGTLNVYKKTFGKYETIFTRDYDNWPEWHVAEITLQSISSFQVVFEAIRGSSWQGDIALDDIRVRDGACLPYGNCNFEAGDLCTWKNAEFNVDGFDWVRQKGSTLSSKTGPSADHTFGSPYGTYIYIETSLPRQEGDTAILLSGFFEPKEYCLEFWYHMYGGSMGTMNVNIWPDQNLFTASGDKGNLWRQAKVSVVPEIKQSFELVLEGIVGTSHTGDMAVDDIVVLDGKCPADIPPCDTVCKDDSSKCASKAQLCDFVNYCDDGTDEENCGTQCTFENDECNWNKVNSAAFEWKRQKGASPAANTGPDYDHTTLSEKGYYLYCAASANTGKGWAVFYSPLRHNSAASCELRFWYHMEGADIGQLRVLLHEETINLVVLHISGDQGGQWKEGVAPIGRIPGAFDVDFEAIRSFETEGDIAIDDVSLTGCQIPQPVTGDCRSTEVKCDSGACVHQSRVCDFSDDCSDLSDEKINDVCVNYDRCDFEDHFCEWAHVEHSAFKWSRTKGYTDDAWGTGPLRDHTTNSNQGSYIYIDSSSANYKDRARLASPPLQAIQSGDDCQVGKLLGGWFASWSLY</sequence>
<dbReference type="Pfam" id="PF00057">
    <property type="entry name" value="Ldl_recept_a"/>
    <property type="match status" value="2"/>
</dbReference>
<dbReference type="OrthoDB" id="412155at2759"/>
<dbReference type="Gene3D" id="2.60.120.200">
    <property type="match status" value="10"/>
</dbReference>
<evidence type="ECO:0000259" key="5">
    <source>
        <dbReference type="PROSITE" id="PS50060"/>
    </source>
</evidence>
<accession>A0A8B7YSY7</accession>
<dbReference type="SMART" id="SM00192">
    <property type="entry name" value="LDLa"/>
    <property type="match status" value="3"/>
</dbReference>
<feature type="disulfide bond" evidence="3">
    <location>
        <begin position="1597"/>
        <end position="1609"/>
    </location>
</feature>
<dbReference type="GeneID" id="110982363"/>
<evidence type="ECO:0000313" key="7">
    <source>
        <dbReference type="RefSeq" id="XP_022096408.1"/>
    </source>
</evidence>
<evidence type="ECO:0000256" key="1">
    <source>
        <dbReference type="ARBA" id="ARBA00022737"/>
    </source>
</evidence>
<dbReference type="InterPro" id="IPR000998">
    <property type="entry name" value="MAM_dom"/>
</dbReference>
<evidence type="ECO:0000256" key="2">
    <source>
        <dbReference type="ARBA" id="ARBA00023157"/>
    </source>
</evidence>
<dbReference type="CDD" id="cd06263">
    <property type="entry name" value="MAM"/>
    <property type="match status" value="9"/>
</dbReference>
<evidence type="ECO:0000256" key="3">
    <source>
        <dbReference type="PROSITE-ProRule" id="PRU00124"/>
    </source>
</evidence>
<keyword evidence="2 3" id="KW-1015">Disulfide bond</keyword>
<feature type="disulfide bond" evidence="3">
    <location>
        <begin position="1414"/>
        <end position="1429"/>
    </location>
</feature>
<dbReference type="SUPFAM" id="SSF57424">
    <property type="entry name" value="LDL receptor-like module"/>
    <property type="match status" value="2"/>
</dbReference>
<dbReference type="Proteomes" id="UP000694845">
    <property type="component" value="Unplaced"/>
</dbReference>
<feature type="disulfide bond" evidence="3">
    <location>
        <begin position="1604"/>
        <end position="1622"/>
    </location>
</feature>
<feature type="domain" description="MAM" evidence="5">
    <location>
        <begin position="218"/>
        <end position="381"/>
    </location>
</feature>
<feature type="domain" description="MAM" evidence="5">
    <location>
        <begin position="1638"/>
        <end position="1717"/>
    </location>
</feature>
<feature type="disulfide bond" evidence="3">
    <location>
        <begin position="183"/>
        <end position="195"/>
    </location>
</feature>
<feature type="domain" description="MAM" evidence="5">
    <location>
        <begin position="1231"/>
        <end position="1391"/>
    </location>
</feature>
<proteinExistence type="predicted"/>
<dbReference type="InterPro" id="IPR023415">
    <property type="entry name" value="LDLR_class-A_CS"/>
</dbReference>
<dbReference type="CDD" id="cd00112">
    <property type="entry name" value="LDLa"/>
    <property type="match status" value="3"/>
</dbReference>
<feature type="compositionally biased region" description="Polar residues" evidence="4">
    <location>
        <begin position="1095"/>
        <end position="1111"/>
    </location>
</feature>
<dbReference type="OMA" id="QPGLACF"/>
<dbReference type="PROSITE" id="PS50068">
    <property type="entry name" value="LDLRA_2"/>
    <property type="match status" value="3"/>
</dbReference>
<feature type="domain" description="MAM" evidence="5">
    <location>
        <begin position="385"/>
        <end position="546"/>
    </location>
</feature>
<dbReference type="GO" id="GO:0016020">
    <property type="term" value="C:membrane"/>
    <property type="evidence" value="ECO:0007669"/>
    <property type="project" value="InterPro"/>
</dbReference>
<dbReference type="PROSITE" id="PS01209">
    <property type="entry name" value="LDLRA_1"/>
    <property type="match status" value="1"/>
</dbReference>
<feature type="domain" description="MAM" evidence="5">
    <location>
        <begin position="716"/>
        <end position="882"/>
    </location>
</feature>
<dbReference type="Gene3D" id="4.10.400.10">
    <property type="entry name" value="Low-density Lipoprotein Receptor"/>
    <property type="match status" value="2"/>
</dbReference>
<dbReference type="RefSeq" id="XP_022096408.1">
    <property type="nucleotide sequence ID" value="XM_022240716.1"/>
</dbReference>
<dbReference type="PROSITE" id="PS00740">
    <property type="entry name" value="MAM_1"/>
    <property type="match status" value="2"/>
</dbReference>
<keyword evidence="6" id="KW-1185">Reference proteome</keyword>
<dbReference type="PROSITE" id="PS50060">
    <property type="entry name" value="MAM_2"/>
    <property type="match status" value="10"/>
</dbReference>
<feature type="region of interest" description="Disordered" evidence="4">
    <location>
        <begin position="1091"/>
        <end position="1111"/>
    </location>
</feature>
<dbReference type="PANTHER" id="PTHR23282">
    <property type="entry name" value="APICAL ENDOSOMAL GLYCOPROTEIN PRECURSOR"/>
    <property type="match status" value="1"/>
</dbReference>
<dbReference type="InterPro" id="IPR013320">
    <property type="entry name" value="ConA-like_dom_sf"/>
</dbReference>
<feature type="disulfide bond" evidence="3">
    <location>
        <begin position="190"/>
        <end position="208"/>
    </location>
</feature>
<dbReference type="SUPFAM" id="SSF49899">
    <property type="entry name" value="Concanavalin A-like lectins/glucanases"/>
    <property type="match status" value="10"/>
</dbReference>
<evidence type="ECO:0000256" key="4">
    <source>
        <dbReference type="SAM" id="MobiDB-lite"/>
    </source>
</evidence>
<name>A0A8B7YSY7_ACAPL</name>
<dbReference type="PRINTS" id="PR00020">
    <property type="entry name" value="MAMDOMAIN"/>
</dbReference>
<dbReference type="PRINTS" id="PR00261">
    <property type="entry name" value="LDLRECEPTOR"/>
</dbReference>
<dbReference type="PANTHER" id="PTHR23282:SF101">
    <property type="entry name" value="MAM DOMAIN-CONTAINING PROTEIN"/>
    <property type="match status" value="1"/>
</dbReference>
<dbReference type="InterPro" id="IPR051560">
    <property type="entry name" value="MAM_domain-containing"/>
</dbReference>
<dbReference type="InterPro" id="IPR002172">
    <property type="entry name" value="LDrepeatLR_classA_rpt"/>
</dbReference>
<organism evidence="6 7">
    <name type="scientific">Acanthaster planci</name>
    <name type="common">Crown-of-thorns starfish</name>
    <dbReference type="NCBI Taxonomy" id="133434"/>
    <lineage>
        <taxon>Eukaryota</taxon>
        <taxon>Metazoa</taxon>
        <taxon>Echinodermata</taxon>
        <taxon>Eleutherozoa</taxon>
        <taxon>Asterozoa</taxon>
        <taxon>Asteroidea</taxon>
        <taxon>Valvatacea</taxon>
        <taxon>Valvatida</taxon>
        <taxon>Acanthasteridae</taxon>
        <taxon>Acanthaster</taxon>
    </lineage>
</organism>
<feature type="domain" description="MAM" evidence="5">
    <location>
        <begin position="1"/>
        <end position="160"/>
    </location>
</feature>
<keyword evidence="1" id="KW-0677">Repeat</keyword>
<dbReference type="InterPro" id="IPR036055">
    <property type="entry name" value="LDL_receptor-like_sf"/>
</dbReference>
<dbReference type="KEGG" id="aplc:110982363"/>
<gene>
    <name evidence="7" type="primary">LOC110982363</name>
</gene>
<feature type="domain" description="MAM" evidence="5">
    <location>
        <begin position="1070"/>
        <end position="1229"/>
    </location>
</feature>
<dbReference type="FunFam" id="2.60.120.200:FF:000182">
    <property type="entry name" value="MAM and LDL-receptor class A domain-containing protein 1"/>
    <property type="match status" value="1"/>
</dbReference>
<reference evidence="7" key="1">
    <citation type="submission" date="2025-08" db="UniProtKB">
        <authorList>
            <consortium name="RefSeq"/>
        </authorList>
    </citation>
    <scope>IDENTIFICATION</scope>
</reference>
<comment type="caution">
    <text evidence="3">Lacks conserved residue(s) required for the propagation of feature annotation.</text>
</comment>
<feature type="domain" description="MAM" evidence="5">
    <location>
        <begin position="901"/>
        <end position="1068"/>
    </location>
</feature>
<feature type="disulfide bond" evidence="3">
    <location>
        <begin position="202"/>
        <end position="217"/>
    </location>
</feature>